<feature type="region of interest" description="Disordered" evidence="6">
    <location>
        <begin position="39"/>
        <end position="89"/>
    </location>
</feature>
<dbReference type="GO" id="GO:0009254">
    <property type="term" value="P:peptidoglycan turnover"/>
    <property type="evidence" value="ECO:0007669"/>
    <property type="project" value="InterPro"/>
</dbReference>
<dbReference type="GO" id="GO:0071555">
    <property type="term" value="P:cell wall organization"/>
    <property type="evidence" value="ECO:0007669"/>
    <property type="project" value="UniProtKB-KW"/>
</dbReference>
<evidence type="ECO:0000256" key="3">
    <source>
        <dbReference type="ARBA" id="ARBA00023239"/>
    </source>
</evidence>
<dbReference type="EMBL" id="CP043046">
    <property type="protein sequence ID" value="QEI05009.1"/>
    <property type="molecule type" value="Genomic_DNA"/>
</dbReference>
<dbReference type="PANTHER" id="PTHR30124:SF0">
    <property type="entry name" value="MEMBRANE-BOUND LYTIC MUREIN TRANSGLYCOSYLASE A"/>
    <property type="match status" value="1"/>
</dbReference>
<name>A0A5C0AS34_9BURK</name>
<dbReference type="Pfam" id="PF03562">
    <property type="entry name" value="MltA"/>
    <property type="match status" value="1"/>
</dbReference>
<accession>A0A5C0AS34</accession>
<dbReference type="PIRSF" id="PIRSF019422">
    <property type="entry name" value="MltA"/>
    <property type="match status" value="1"/>
</dbReference>
<dbReference type="PROSITE" id="PS51257">
    <property type="entry name" value="PROKAR_LIPOPROTEIN"/>
    <property type="match status" value="1"/>
</dbReference>
<gene>
    <name evidence="8" type="ORF">FXN63_03500</name>
</gene>
<sequence>MSDRTLAARLPGILIPRLKVLAVAMTGALWLAACSTPPAADGDEEVEVAPSTPVPATPSTPGTSSPPPFVLTPPGPSTGGVSPPPPTLPLPTTARFVRSPWNSLPGWHTDTVEDTWVAFQRNCDAIVARAGKTVATNASAWVATGPWMPVCAAAKDLARRGPQAGQVRRFLEERLEPWVVGTARGDAVTGLVTGYYEPLVQASRVQGGVYQWPLYTAPADLLTIDLGSMYPELTGKRVRGKLVGNRVVPYDSRAEIENSPQRPPAIVWVNDPVDAFFLQVQGSGRAELVDGPNRGGVIRVAYADHNGHPYVSIGKWLVDQGQLTLAQASMQNIKAWARANPGRVREMLNANPAMVFFREEAVNDVGDGPRGAFGVPLTPGRSIAVDPSIVPLGSPVFLATTYPNTNQPLTHMAFAQDTGAAIKGAARADMFWGFGAQAGEQAGRMKQPGKMWVLWPRGSAPQSAR</sequence>
<organism evidence="8 9">
    <name type="scientific">Pigmentiphaga aceris</name>
    <dbReference type="NCBI Taxonomy" id="1940612"/>
    <lineage>
        <taxon>Bacteria</taxon>
        <taxon>Pseudomonadati</taxon>
        <taxon>Pseudomonadota</taxon>
        <taxon>Betaproteobacteria</taxon>
        <taxon>Burkholderiales</taxon>
        <taxon>Alcaligenaceae</taxon>
        <taxon>Pigmentiphaga</taxon>
    </lineage>
</organism>
<dbReference type="PANTHER" id="PTHR30124">
    <property type="entry name" value="MEMBRANE-BOUND LYTIC MUREIN TRANSGLYCOSYLASE A"/>
    <property type="match status" value="1"/>
</dbReference>
<dbReference type="CDD" id="cd14668">
    <property type="entry name" value="mlta_B"/>
    <property type="match status" value="1"/>
</dbReference>
<dbReference type="GO" id="GO:0019867">
    <property type="term" value="C:outer membrane"/>
    <property type="evidence" value="ECO:0007669"/>
    <property type="project" value="InterPro"/>
</dbReference>
<dbReference type="GO" id="GO:0008933">
    <property type="term" value="F:peptidoglycan lytic transglycosylase activity"/>
    <property type="evidence" value="ECO:0007669"/>
    <property type="project" value="TreeGrafter"/>
</dbReference>
<evidence type="ECO:0000256" key="2">
    <source>
        <dbReference type="ARBA" id="ARBA00012587"/>
    </source>
</evidence>
<dbReference type="SUPFAM" id="SSF50685">
    <property type="entry name" value="Barwin-like endoglucanases"/>
    <property type="match status" value="1"/>
</dbReference>
<evidence type="ECO:0000256" key="5">
    <source>
        <dbReference type="ARBA" id="ARBA00030918"/>
    </source>
</evidence>
<keyword evidence="4" id="KW-0961">Cell wall biogenesis/degradation</keyword>
<evidence type="ECO:0000313" key="8">
    <source>
        <dbReference type="EMBL" id="QEI05009.1"/>
    </source>
</evidence>
<dbReference type="InterPro" id="IPR036908">
    <property type="entry name" value="RlpA-like_sf"/>
</dbReference>
<dbReference type="Gene3D" id="2.40.240.50">
    <property type="entry name" value="Barwin-like endoglucanases"/>
    <property type="match status" value="1"/>
</dbReference>
<dbReference type="SMART" id="SM00925">
    <property type="entry name" value="MltA"/>
    <property type="match status" value="1"/>
</dbReference>
<reference evidence="8 9" key="1">
    <citation type="submission" date="2019-08" db="EMBL/GenBank/DDBJ databases">
        <title>Amphibian skin-associated Pigmentiphaga: genome sequence and occurrence across geography and hosts.</title>
        <authorList>
            <person name="Bletz M.C."/>
            <person name="Bunk B."/>
            <person name="Sproeer C."/>
            <person name="Biwer P."/>
            <person name="Reiter S."/>
            <person name="Rabemananjara F.C.E."/>
            <person name="Schulz S."/>
            <person name="Overmann J."/>
            <person name="Vences M."/>
        </authorList>
    </citation>
    <scope>NUCLEOTIDE SEQUENCE [LARGE SCALE GENOMIC DNA]</scope>
    <source>
        <strain evidence="8 9">Mada1488</strain>
    </source>
</reference>
<comment type="catalytic activity">
    <reaction evidence="1">
        <text>Exolytic cleavage of the (1-&gt;4)-beta-glycosidic linkage between N-acetylmuramic acid (MurNAc) and N-acetylglucosamine (GlcNAc) residues in peptidoglycan, from either the reducing or the non-reducing ends of the peptidoglycan chains, with concomitant formation of a 1,6-anhydrobond in the MurNAc residue.</text>
        <dbReference type="EC" id="4.2.2.n1"/>
    </reaction>
</comment>
<dbReference type="KEGG" id="pacr:FXN63_03500"/>
<dbReference type="Gene3D" id="2.40.40.10">
    <property type="entry name" value="RlpA-like domain"/>
    <property type="match status" value="1"/>
</dbReference>
<evidence type="ECO:0000313" key="9">
    <source>
        <dbReference type="Proteomes" id="UP000325161"/>
    </source>
</evidence>
<keyword evidence="3" id="KW-0456">Lyase</keyword>
<dbReference type="OrthoDB" id="9783686at2"/>
<protein>
    <recommendedName>
        <fullName evidence="2">peptidoglycan lytic exotransglycosylase</fullName>
        <ecNumber evidence="2">4.2.2.n1</ecNumber>
    </recommendedName>
    <alternativeName>
        <fullName evidence="5">Murein hydrolase A</fullName>
    </alternativeName>
</protein>
<dbReference type="InterPro" id="IPR026044">
    <property type="entry name" value="MltA"/>
</dbReference>
<dbReference type="GO" id="GO:0004553">
    <property type="term" value="F:hydrolase activity, hydrolyzing O-glycosyl compounds"/>
    <property type="evidence" value="ECO:0007669"/>
    <property type="project" value="InterPro"/>
</dbReference>
<dbReference type="GO" id="GO:0009253">
    <property type="term" value="P:peptidoglycan catabolic process"/>
    <property type="evidence" value="ECO:0007669"/>
    <property type="project" value="TreeGrafter"/>
</dbReference>
<keyword evidence="9" id="KW-1185">Reference proteome</keyword>
<dbReference type="InterPro" id="IPR010611">
    <property type="entry name" value="3D_dom"/>
</dbReference>
<dbReference type="CDD" id="cd14485">
    <property type="entry name" value="mltA_like_LT_A"/>
    <property type="match status" value="1"/>
</dbReference>
<dbReference type="Pfam" id="PF06725">
    <property type="entry name" value="3D"/>
    <property type="match status" value="1"/>
</dbReference>
<feature type="compositionally biased region" description="Pro residues" evidence="6">
    <location>
        <begin position="52"/>
        <end position="89"/>
    </location>
</feature>
<evidence type="ECO:0000256" key="4">
    <source>
        <dbReference type="ARBA" id="ARBA00023316"/>
    </source>
</evidence>
<dbReference type="AlphaFoldDB" id="A0A5C0AS34"/>
<evidence type="ECO:0000256" key="6">
    <source>
        <dbReference type="SAM" id="MobiDB-lite"/>
    </source>
</evidence>
<evidence type="ECO:0000256" key="1">
    <source>
        <dbReference type="ARBA" id="ARBA00001420"/>
    </source>
</evidence>
<dbReference type="InterPro" id="IPR005300">
    <property type="entry name" value="MltA_B"/>
</dbReference>
<dbReference type="Proteomes" id="UP000325161">
    <property type="component" value="Chromosome"/>
</dbReference>
<feature type="domain" description="Lytic transglycosylase MltA" evidence="7">
    <location>
        <begin position="199"/>
        <end position="358"/>
    </location>
</feature>
<evidence type="ECO:0000259" key="7">
    <source>
        <dbReference type="SMART" id="SM00925"/>
    </source>
</evidence>
<dbReference type="EC" id="4.2.2.n1" evidence="2"/>
<proteinExistence type="predicted"/>